<gene>
    <name evidence="2" type="ORF">VTL71DRAFT_13407</name>
</gene>
<protein>
    <submittedName>
        <fullName evidence="2">Uncharacterized protein</fullName>
    </submittedName>
</protein>
<proteinExistence type="predicted"/>
<dbReference type="EMBL" id="JAZHXI010000006">
    <property type="protein sequence ID" value="KAL2070381.1"/>
    <property type="molecule type" value="Genomic_DNA"/>
</dbReference>
<reference evidence="2 3" key="1">
    <citation type="journal article" date="2024" name="Commun. Biol.">
        <title>Comparative genomic analysis of thermophilic fungi reveals convergent evolutionary adaptations and gene losses.</title>
        <authorList>
            <person name="Steindorff A.S."/>
            <person name="Aguilar-Pontes M.V."/>
            <person name="Robinson A.J."/>
            <person name="Andreopoulos B."/>
            <person name="LaButti K."/>
            <person name="Kuo A."/>
            <person name="Mondo S."/>
            <person name="Riley R."/>
            <person name="Otillar R."/>
            <person name="Haridas S."/>
            <person name="Lipzen A."/>
            <person name="Grimwood J."/>
            <person name="Schmutz J."/>
            <person name="Clum A."/>
            <person name="Reid I.D."/>
            <person name="Moisan M.C."/>
            <person name="Butler G."/>
            <person name="Nguyen T.T.M."/>
            <person name="Dewar K."/>
            <person name="Conant G."/>
            <person name="Drula E."/>
            <person name="Henrissat B."/>
            <person name="Hansel C."/>
            <person name="Singer S."/>
            <person name="Hutchinson M.I."/>
            <person name="de Vries R.P."/>
            <person name="Natvig D.O."/>
            <person name="Powell A.J."/>
            <person name="Tsang A."/>
            <person name="Grigoriev I.V."/>
        </authorList>
    </citation>
    <scope>NUCLEOTIDE SEQUENCE [LARGE SCALE GENOMIC DNA]</scope>
    <source>
        <strain evidence="2 3">CBS 494.80</strain>
    </source>
</reference>
<accession>A0ABR4CME5</accession>
<comment type="caution">
    <text evidence="2">The sequence shown here is derived from an EMBL/GenBank/DDBJ whole genome shotgun (WGS) entry which is preliminary data.</text>
</comment>
<keyword evidence="3" id="KW-1185">Reference proteome</keyword>
<sequence length="137" mass="15454">MTQSELLCGRQSFLFDPHQQKPVRKQRIMTRGKLDPDCEGVFVGVHGEIAEEEKAAIKKKREGKSRPKGEGRKQRETELQQLLRTIKTKAKSVTDQVTAHLATVVSRTCRARSPHQGASKVIKHPERPFGSSLEGIW</sequence>
<dbReference type="Proteomes" id="UP001595075">
    <property type="component" value="Unassembled WGS sequence"/>
</dbReference>
<feature type="region of interest" description="Disordered" evidence="1">
    <location>
        <begin position="115"/>
        <end position="137"/>
    </location>
</feature>
<evidence type="ECO:0000256" key="1">
    <source>
        <dbReference type="SAM" id="MobiDB-lite"/>
    </source>
</evidence>
<feature type="compositionally biased region" description="Basic and acidic residues" evidence="1">
    <location>
        <begin position="64"/>
        <end position="77"/>
    </location>
</feature>
<evidence type="ECO:0000313" key="2">
    <source>
        <dbReference type="EMBL" id="KAL2070381.1"/>
    </source>
</evidence>
<organism evidence="2 3">
    <name type="scientific">Oculimacula yallundae</name>
    <dbReference type="NCBI Taxonomy" id="86028"/>
    <lineage>
        <taxon>Eukaryota</taxon>
        <taxon>Fungi</taxon>
        <taxon>Dikarya</taxon>
        <taxon>Ascomycota</taxon>
        <taxon>Pezizomycotina</taxon>
        <taxon>Leotiomycetes</taxon>
        <taxon>Helotiales</taxon>
        <taxon>Ploettnerulaceae</taxon>
        <taxon>Oculimacula</taxon>
    </lineage>
</organism>
<evidence type="ECO:0000313" key="3">
    <source>
        <dbReference type="Proteomes" id="UP001595075"/>
    </source>
</evidence>
<feature type="region of interest" description="Disordered" evidence="1">
    <location>
        <begin position="56"/>
        <end position="77"/>
    </location>
</feature>
<name>A0ABR4CME5_9HELO</name>